<dbReference type="Pfam" id="PF13715">
    <property type="entry name" value="CarbopepD_reg_2"/>
    <property type="match status" value="1"/>
</dbReference>
<dbReference type="NCBIfam" id="TIGR04057">
    <property type="entry name" value="SusC_RagA_signa"/>
    <property type="match status" value="1"/>
</dbReference>
<evidence type="ECO:0000256" key="2">
    <source>
        <dbReference type="ARBA" id="ARBA00022448"/>
    </source>
</evidence>
<gene>
    <name evidence="10" type="ORF">Premu_0270</name>
</gene>
<dbReference type="STRING" id="688246.Premu_0270"/>
<dbReference type="eggNOG" id="COG4206">
    <property type="taxonomic scope" value="Bacteria"/>
</dbReference>
<protein>
    <submittedName>
        <fullName evidence="10">TonB-dependent receptor plug</fullName>
    </submittedName>
</protein>
<evidence type="ECO:0000256" key="3">
    <source>
        <dbReference type="ARBA" id="ARBA00022452"/>
    </source>
</evidence>
<sequence length="1041" mass="115269">MSNWALLLRHCWILVAAILLSVSMNVRAQATGTIQGTVTGDDDGQPLIGVSVEVEGGHRGAVTDIDGHFSLQVSLPCKLHLSYVGYNSQEVRVVNTAPLSIRMKPSAQSLEEVQVIGYGVQKKKLITGATVQVKGDDIARLNTINVLGAMESQSPGVDIVQSSGMPGEGYKVTIRGLGTTGSATPLYIIDGVTGGDINALNPGDIEAIDVLKDAASAAIYGSRAANGVILVTTKQGHAGKAQVSYDGYMGWQNIYRKPDLLNAQEYAAIMSEARYMDGLPDYDYASLVPDWDKIKSGEWKGTNWLDEARVKNAPVTNHSLNITGGNDLSKYSIGLSYTGQKGIIGKPVEPDYKRYNARMNSDHVIIKNGSLNVLKVGENITYSYSEQSGINIGDMWSNDLRNLLHTSPFLPNEDADGNYHYAIPWETREANPIGLMDYTGGQNLSKSHWLQADVYAEIQPVRGLTFKTNFGYQMTASSWRSFVPVYKLSTQNFSNESQVSQGSSSGNQFLWENTLNYIVHLGKNNIDALLGQSIEKDGMGESVGATNINSIFSDFKHAYIDNTPVVTNRTLINGAPFSDSRLISFFGRVNYDYDNRYMATAVLRADGSSNFARGHRWGWFPSFSVGWIMTEEPWMKPLRSWMDYFKLRASWGQNGNQNIPAFQYLSTIAFSGSDYTFGPDKTVLTKGAYPDILANENVTWETSEQLDLGFDTRFFNEQLGLTFDYYVKKTKNWLVQAPILDIYGTGAPYINGGDVKNTGVEIALSWNGHIGDFRYGANWNMSYNKNKVTRIANSEGIIHGDDDVLSNGTTECYRAQVGYPIGYFYGYRTAGVFQTEEEIANYKGAKLANTKPGDVIWVDRNDDGVIDDKDEGMIGDPHPDVTMGFGVNASWHGADFSMTFHGAFGQQVLKSYRSFADFARQNYTSEIFGRWHGTGTSNRLPRLTTGTSPNWQYISDLYMENGDYLRCQNLTVGYDFKHLFRSLPVSQLRLYFTAENLFAITGYSGMDPEVGYGGYQSWVSGIDIGFYPSPRTYLIGVNVKF</sequence>
<keyword evidence="10" id="KW-0675">Receptor</keyword>
<keyword evidence="4 7" id="KW-0812">Transmembrane</keyword>
<evidence type="ECO:0000256" key="5">
    <source>
        <dbReference type="ARBA" id="ARBA00023136"/>
    </source>
</evidence>
<dbReference type="AlphaFoldDB" id="F8NA26"/>
<dbReference type="InterPro" id="IPR023996">
    <property type="entry name" value="TonB-dep_OMP_SusC/RagA"/>
</dbReference>
<dbReference type="InterPro" id="IPR008969">
    <property type="entry name" value="CarboxyPept-like_regulatory"/>
</dbReference>
<dbReference type="InterPro" id="IPR012910">
    <property type="entry name" value="Plug_dom"/>
</dbReference>
<evidence type="ECO:0000256" key="4">
    <source>
        <dbReference type="ARBA" id="ARBA00022692"/>
    </source>
</evidence>
<accession>F8NA26</accession>
<dbReference type="HOGENOM" id="CLU_004317_0_2_10"/>
<dbReference type="Gene3D" id="2.60.40.1120">
    <property type="entry name" value="Carboxypeptidase-like, regulatory domain"/>
    <property type="match status" value="1"/>
</dbReference>
<comment type="subcellular location">
    <subcellularLocation>
        <location evidence="1 7">Cell outer membrane</location>
        <topology evidence="1 7">Multi-pass membrane protein</topology>
    </subcellularLocation>
</comment>
<dbReference type="Pfam" id="PF07715">
    <property type="entry name" value="Plug"/>
    <property type="match status" value="1"/>
</dbReference>
<dbReference type="EMBL" id="GL945017">
    <property type="protein sequence ID" value="EGN55756.1"/>
    <property type="molecule type" value="Genomic_DNA"/>
</dbReference>
<keyword evidence="11" id="KW-1185">Reference proteome</keyword>
<feature type="chain" id="PRO_5003381017" evidence="8">
    <location>
        <begin position="29"/>
        <end position="1041"/>
    </location>
</feature>
<dbReference type="InterPro" id="IPR023997">
    <property type="entry name" value="TonB-dep_OMP_SusC/RagA_CS"/>
</dbReference>
<evidence type="ECO:0000256" key="6">
    <source>
        <dbReference type="ARBA" id="ARBA00023237"/>
    </source>
</evidence>
<evidence type="ECO:0000256" key="8">
    <source>
        <dbReference type="SAM" id="SignalP"/>
    </source>
</evidence>
<evidence type="ECO:0000313" key="11">
    <source>
        <dbReference type="Proteomes" id="UP000002772"/>
    </source>
</evidence>
<organism evidence="10 11">
    <name type="scientific">Hallella multisaccharivorax DSM 17128</name>
    <dbReference type="NCBI Taxonomy" id="688246"/>
    <lineage>
        <taxon>Bacteria</taxon>
        <taxon>Pseudomonadati</taxon>
        <taxon>Bacteroidota</taxon>
        <taxon>Bacteroidia</taxon>
        <taxon>Bacteroidales</taxon>
        <taxon>Prevotellaceae</taxon>
        <taxon>Hallella</taxon>
    </lineage>
</organism>
<dbReference type="InterPro" id="IPR036942">
    <property type="entry name" value="Beta-barrel_TonB_sf"/>
</dbReference>
<dbReference type="SUPFAM" id="SSF56935">
    <property type="entry name" value="Porins"/>
    <property type="match status" value="1"/>
</dbReference>
<keyword evidence="3 7" id="KW-1134">Transmembrane beta strand</keyword>
<keyword evidence="8" id="KW-0732">Signal</keyword>
<dbReference type="NCBIfam" id="TIGR04056">
    <property type="entry name" value="OMP_RagA_SusC"/>
    <property type="match status" value="1"/>
</dbReference>
<dbReference type="PROSITE" id="PS52016">
    <property type="entry name" value="TONB_DEPENDENT_REC_3"/>
    <property type="match status" value="1"/>
</dbReference>
<evidence type="ECO:0000256" key="1">
    <source>
        <dbReference type="ARBA" id="ARBA00004571"/>
    </source>
</evidence>
<dbReference type="SUPFAM" id="SSF49464">
    <property type="entry name" value="Carboxypeptidase regulatory domain-like"/>
    <property type="match status" value="1"/>
</dbReference>
<keyword evidence="2 7" id="KW-0813">Transport</keyword>
<evidence type="ECO:0000256" key="7">
    <source>
        <dbReference type="PROSITE-ProRule" id="PRU01360"/>
    </source>
</evidence>
<proteinExistence type="inferred from homology"/>
<keyword evidence="6 7" id="KW-0998">Cell outer membrane</keyword>
<feature type="domain" description="TonB-dependent receptor plug" evidence="9">
    <location>
        <begin position="126"/>
        <end position="228"/>
    </location>
</feature>
<dbReference type="InterPro" id="IPR037066">
    <property type="entry name" value="Plug_dom_sf"/>
</dbReference>
<dbReference type="Gene3D" id="2.40.170.20">
    <property type="entry name" value="TonB-dependent receptor, beta-barrel domain"/>
    <property type="match status" value="1"/>
</dbReference>
<dbReference type="GO" id="GO:0009279">
    <property type="term" value="C:cell outer membrane"/>
    <property type="evidence" value="ECO:0007669"/>
    <property type="project" value="UniProtKB-SubCell"/>
</dbReference>
<evidence type="ECO:0000313" key="10">
    <source>
        <dbReference type="EMBL" id="EGN55756.1"/>
    </source>
</evidence>
<dbReference type="Proteomes" id="UP000002772">
    <property type="component" value="Unassembled WGS sequence"/>
</dbReference>
<name>F8NA26_9BACT</name>
<feature type="signal peptide" evidence="8">
    <location>
        <begin position="1"/>
        <end position="28"/>
    </location>
</feature>
<dbReference type="InterPro" id="IPR039426">
    <property type="entry name" value="TonB-dep_rcpt-like"/>
</dbReference>
<comment type="similarity">
    <text evidence="7">Belongs to the TonB-dependent receptor family.</text>
</comment>
<keyword evidence="5 7" id="KW-0472">Membrane</keyword>
<dbReference type="Gene3D" id="2.170.130.10">
    <property type="entry name" value="TonB-dependent receptor, plug domain"/>
    <property type="match status" value="1"/>
</dbReference>
<evidence type="ECO:0000259" key="9">
    <source>
        <dbReference type="Pfam" id="PF07715"/>
    </source>
</evidence>
<reference evidence="11" key="1">
    <citation type="journal article" date="2011" name="Stand. Genomic Sci.">
        <title>Non-contiguous finished genome sequence of the opportunistic oral pathogen Prevotella multisaccharivorax type strain (PPPA20).</title>
        <authorList>
            <person name="Pati A."/>
            <person name="Gronow S."/>
            <person name="Lu M."/>
            <person name="Lapidus A."/>
            <person name="Nolan M."/>
            <person name="Lucas S."/>
            <person name="Hammon N."/>
            <person name="Deshpande S."/>
            <person name="Cheng J.F."/>
            <person name="Tapia R."/>
            <person name="Han C."/>
            <person name="Goodwin L."/>
            <person name="Pitluck S."/>
            <person name="Liolios K."/>
            <person name="Pagani I."/>
            <person name="Mavromatis K."/>
            <person name="Mikhailova N."/>
            <person name="Huntemann M."/>
            <person name="Chen A."/>
            <person name="Palaniappan K."/>
            <person name="Land M."/>
            <person name="Hauser L."/>
            <person name="Detter J.C."/>
            <person name="Brambilla E.M."/>
            <person name="Rohde M."/>
            <person name="Goker M."/>
            <person name="Woyke T."/>
            <person name="Bristow J."/>
            <person name="Eisen J.A."/>
            <person name="Markowitz V."/>
            <person name="Hugenholtz P."/>
            <person name="Kyrpides N.C."/>
            <person name="Klenk H.P."/>
            <person name="Ivanova N."/>
        </authorList>
    </citation>
    <scope>NUCLEOTIDE SEQUENCE [LARGE SCALE GENOMIC DNA]</scope>
    <source>
        <strain evidence="11">DSM 17128</strain>
    </source>
</reference>